<dbReference type="InterPro" id="IPR006827">
    <property type="entry name" value="Lant_deHydtase_N"/>
</dbReference>
<dbReference type="RefSeq" id="WP_009136167.1">
    <property type="nucleotide sequence ID" value="NZ_JH594596.1"/>
</dbReference>
<dbReference type="PATRIC" id="fig|742817.3.peg.1079"/>
<name>H1DFI3_9BACT</name>
<dbReference type="EMBL" id="ADMC01000016">
    <property type="protein sequence ID" value="EHP48874.1"/>
    <property type="molecule type" value="Genomic_DNA"/>
</dbReference>
<dbReference type="eggNOG" id="ENOG502Z81U">
    <property type="taxonomic scope" value="Bacteria"/>
</dbReference>
<protein>
    <recommendedName>
        <fullName evidence="1">Lantibiotic dehydratase N-terminal domain-containing protein</fullName>
    </recommendedName>
</protein>
<dbReference type="STRING" id="742817.HMPREF9449_01019"/>
<organism evidence="2 3">
    <name type="scientific">Odoribacter laneus YIT 12061</name>
    <dbReference type="NCBI Taxonomy" id="742817"/>
    <lineage>
        <taxon>Bacteria</taxon>
        <taxon>Pseudomonadati</taxon>
        <taxon>Bacteroidota</taxon>
        <taxon>Bacteroidia</taxon>
        <taxon>Bacteroidales</taxon>
        <taxon>Odoribacteraceae</taxon>
        <taxon>Odoribacter</taxon>
    </lineage>
</organism>
<evidence type="ECO:0000313" key="3">
    <source>
        <dbReference type="Proteomes" id="UP000004892"/>
    </source>
</evidence>
<proteinExistence type="predicted"/>
<keyword evidence="3" id="KW-1185">Reference proteome</keyword>
<evidence type="ECO:0000313" key="2">
    <source>
        <dbReference type="EMBL" id="EHP48874.1"/>
    </source>
</evidence>
<dbReference type="Pfam" id="PF04738">
    <property type="entry name" value="Lant_dehydr_N"/>
    <property type="match status" value="1"/>
</dbReference>
<dbReference type="Proteomes" id="UP000004892">
    <property type="component" value="Unassembled WGS sequence"/>
</dbReference>
<dbReference type="GeneID" id="98068610"/>
<sequence>MYQAFDQIVFRFPHYPLEVIKKALSQKEYFQEMIRSDFFEEAIYFASPDLYEELQKYKAGKIKEKDYIRVENALFKYLARMSSRCTPFGLFSSCATGEKGDLSEVLLTHQVNIHVRFDMLYLCNLSQELGKLPEVRKIVKYYTNTTLYTQATKIRYIEYRFDTEKRIYQLVEVSNTPYLRDIIKIARKGCTFAELIKFLTAAGEVSEEIARSYIDTIIDNQLLVSEIDPIITGSDFFEHILKVIERLDTNSEYYQKLSRINRLLQKLPFAVPSEVIALCNQIEEEVKQLHIPFQKKFLLQVDTIRKLEKATLDNTLLTTLQDSMEFLNKITPRYTNNTLTNFIKCFSERYEEQEIPLLEALDPERGIGYPAHEINDLHPLLGGLIIPGRVDPNASVQTNLFPIHQILLKKLVTFNPQTDQEILLSDEDVKNLQPNWEDLPATMFTKFQILNFSENPRDYTLVVNNFNGSSAANLLGRFVYCDPSIQKLVENIARKEQEIYKDQVVAEISHIPDSRVGNVLARPNFREYEILYLANSTLERKRILYPADLFLSVRNNRLLLRSQRLNKYIIPRLSTAHNYRNNPTPVYRFLCDLQSQGVRASLLFNWGSIEQQLEYLPRVRYKNIILSEANWKISVKSLENLIKETDSKKLMEEVKNWQTQLKLPRFVFLADGDNKLLIDLESRESTRVFLNMLSNRRQITLEEALCDHYALTKDTEGFSYMHECIVSFYKS</sequence>
<evidence type="ECO:0000259" key="1">
    <source>
        <dbReference type="Pfam" id="PF04738"/>
    </source>
</evidence>
<dbReference type="HOGENOM" id="CLU_010573_1_0_10"/>
<comment type="caution">
    <text evidence="2">The sequence shown here is derived from an EMBL/GenBank/DDBJ whole genome shotgun (WGS) entry which is preliminary data.</text>
</comment>
<accession>H1DFI3</accession>
<feature type="domain" description="Lantibiotic dehydratase N-terminal" evidence="1">
    <location>
        <begin position="39"/>
        <end position="686"/>
    </location>
</feature>
<reference evidence="2 3" key="1">
    <citation type="submission" date="2012-01" db="EMBL/GenBank/DDBJ databases">
        <title>The Genome Sequence of Odoribacter laneus YIT 12061.</title>
        <authorList>
            <consortium name="The Broad Institute Genome Sequencing Platform"/>
            <person name="Earl A."/>
            <person name="Ward D."/>
            <person name="Feldgarden M."/>
            <person name="Gevers D."/>
            <person name="Morotomi M."/>
            <person name="Young S.K."/>
            <person name="Zeng Q."/>
            <person name="Gargeya S."/>
            <person name="Fitzgerald M."/>
            <person name="Haas B."/>
            <person name="Abouelleil A."/>
            <person name="Alvarado L."/>
            <person name="Arachchi H.M."/>
            <person name="Berlin A."/>
            <person name="Chapman S.B."/>
            <person name="Gearin G."/>
            <person name="Goldberg J."/>
            <person name="Griggs A."/>
            <person name="Gujja S."/>
            <person name="Hansen M."/>
            <person name="Heiman D."/>
            <person name="Howarth C."/>
            <person name="Larimer J."/>
            <person name="Lui A."/>
            <person name="MacDonald P.J.P."/>
            <person name="McCowen C."/>
            <person name="Montmayeur A."/>
            <person name="Murphy C."/>
            <person name="Neiman D."/>
            <person name="Pearson M."/>
            <person name="Priest M."/>
            <person name="Roberts A."/>
            <person name="Saif S."/>
            <person name="Shea T."/>
            <person name="Sisk P."/>
            <person name="Stolte C."/>
            <person name="Sykes S."/>
            <person name="Wortman J."/>
            <person name="Nusbaum C."/>
            <person name="Birren B."/>
        </authorList>
    </citation>
    <scope>NUCLEOTIDE SEQUENCE [LARGE SCALE GENOMIC DNA]</scope>
    <source>
        <strain evidence="2 3">YIT 12061</strain>
    </source>
</reference>
<dbReference type="AlphaFoldDB" id="H1DFI3"/>
<gene>
    <name evidence="2" type="ORF">HMPREF9449_01019</name>
</gene>